<comment type="caution">
    <text evidence="3">The sequence shown here is derived from an EMBL/GenBank/DDBJ whole genome shotgun (WGS) entry which is preliminary data.</text>
</comment>
<accession>A0A8T2USF8</accession>
<evidence type="ECO:0000256" key="1">
    <source>
        <dbReference type="SAM" id="Phobius"/>
    </source>
</evidence>
<evidence type="ECO:0000313" key="3">
    <source>
        <dbReference type="EMBL" id="KAH7436525.1"/>
    </source>
</evidence>
<keyword evidence="1" id="KW-0472">Membrane</keyword>
<feature type="chain" id="PRO_5035735649" evidence="2">
    <location>
        <begin position="23"/>
        <end position="191"/>
    </location>
</feature>
<feature type="signal peptide" evidence="2">
    <location>
        <begin position="1"/>
        <end position="22"/>
    </location>
</feature>
<evidence type="ECO:0000313" key="4">
    <source>
        <dbReference type="Proteomes" id="UP000825935"/>
    </source>
</evidence>
<dbReference type="EMBL" id="CM035410">
    <property type="protein sequence ID" value="KAH7436525.1"/>
    <property type="molecule type" value="Genomic_DNA"/>
</dbReference>
<reference evidence="3" key="1">
    <citation type="submission" date="2021-08" db="EMBL/GenBank/DDBJ databases">
        <title>WGS assembly of Ceratopteris richardii.</title>
        <authorList>
            <person name="Marchant D.B."/>
            <person name="Chen G."/>
            <person name="Jenkins J."/>
            <person name="Shu S."/>
            <person name="Leebens-Mack J."/>
            <person name="Grimwood J."/>
            <person name="Schmutz J."/>
            <person name="Soltis P."/>
            <person name="Soltis D."/>
            <person name="Chen Z.-H."/>
        </authorList>
    </citation>
    <scope>NUCLEOTIDE SEQUENCE</scope>
    <source>
        <strain evidence="3">Whitten #5841</strain>
        <tissue evidence="3">Leaf</tissue>
    </source>
</reference>
<protein>
    <submittedName>
        <fullName evidence="3">Uncharacterized protein</fullName>
    </submittedName>
</protein>
<proteinExistence type="predicted"/>
<dbReference type="Proteomes" id="UP000825935">
    <property type="component" value="Chromosome 5"/>
</dbReference>
<keyword evidence="2" id="KW-0732">Signal</keyword>
<keyword evidence="1" id="KW-1133">Transmembrane helix</keyword>
<sequence>MLRRKCVLRTLMSFMTGADVQALSLHYLFFFPCSVRYTSDSWTVRTLHYTCLCVCLCEREMLQRTHSLYQRGGIGEINSGGCDGGGVASAAGGGGGGATWMLSNPPAAQLGNMAHDTCAVQATVVDLPAAVAGKDDDDGHNRYHGKVTLVRWTWKSEQRVHLIPFVLILCVLILWLGTPSDASHHMCWRWR</sequence>
<evidence type="ECO:0000256" key="2">
    <source>
        <dbReference type="SAM" id="SignalP"/>
    </source>
</evidence>
<feature type="transmembrane region" description="Helical" evidence="1">
    <location>
        <begin position="160"/>
        <end position="178"/>
    </location>
</feature>
<name>A0A8T2USF8_CERRI</name>
<keyword evidence="4" id="KW-1185">Reference proteome</keyword>
<organism evidence="3 4">
    <name type="scientific">Ceratopteris richardii</name>
    <name type="common">Triangle waterfern</name>
    <dbReference type="NCBI Taxonomy" id="49495"/>
    <lineage>
        <taxon>Eukaryota</taxon>
        <taxon>Viridiplantae</taxon>
        <taxon>Streptophyta</taxon>
        <taxon>Embryophyta</taxon>
        <taxon>Tracheophyta</taxon>
        <taxon>Polypodiopsida</taxon>
        <taxon>Polypodiidae</taxon>
        <taxon>Polypodiales</taxon>
        <taxon>Pteridineae</taxon>
        <taxon>Pteridaceae</taxon>
        <taxon>Parkerioideae</taxon>
        <taxon>Ceratopteris</taxon>
    </lineage>
</organism>
<dbReference type="AlphaFoldDB" id="A0A8T2USF8"/>
<gene>
    <name evidence="3" type="ORF">KP509_05G024300</name>
</gene>
<keyword evidence="1" id="KW-0812">Transmembrane</keyword>
<dbReference type="OrthoDB" id="1028093at2759"/>